<proteinExistence type="predicted"/>
<dbReference type="Proteomes" id="UP000224101">
    <property type="component" value="Segment"/>
</dbReference>
<sequence length="77" mass="8953">MKARSLHEMAKMGGLEKKDGYYVPAKGYIVIHNEVDFVKYIEHDMSIDRWKIEDDRGKTVSSQTKATAKDFQLFKEV</sequence>
<keyword evidence="2" id="KW-1185">Reference proteome</keyword>
<protein>
    <submittedName>
        <fullName evidence="1">Uncharacterized protein</fullName>
    </submittedName>
</protein>
<dbReference type="KEGG" id="vg:40085695"/>
<evidence type="ECO:0000313" key="2">
    <source>
        <dbReference type="Proteomes" id="UP000224101"/>
    </source>
</evidence>
<accession>A0A218M3C2</accession>
<reference evidence="1 2" key="1">
    <citation type="submission" date="2017-08" db="EMBL/GenBank/DDBJ databases">
        <title>Characterization and complete genome sequence of novel bacteriophage infecting the causal agent of bacterial fruit blotch, Acidovorax citrulli.</title>
        <authorList>
            <person name="Midani A.R."/>
            <person name="Park S.-H."/>
            <person name="Choi T.-J."/>
        </authorList>
    </citation>
    <scope>NUCLEOTIDE SEQUENCE [LARGE SCALE GENOMIC DNA]</scope>
</reference>
<dbReference type="EMBL" id="KY979132">
    <property type="protein sequence ID" value="ASD50544.1"/>
    <property type="molecule type" value="Genomic_DNA"/>
</dbReference>
<dbReference type="RefSeq" id="YP_009609610.1">
    <property type="nucleotide sequence ID" value="NC_041997.1"/>
</dbReference>
<organism evidence="1 2">
    <name type="scientific">Acidovorax phage ACP17</name>
    <dbReference type="NCBI Taxonomy" id="2010329"/>
    <lineage>
        <taxon>Viruses</taxon>
        <taxon>Duplodnaviria</taxon>
        <taxon>Heunggongvirae</taxon>
        <taxon>Uroviricota</taxon>
        <taxon>Caudoviricetes</taxon>
        <taxon>Busanvirus</taxon>
        <taxon>Busanvirus ACP17</taxon>
    </lineage>
</organism>
<evidence type="ECO:0000313" key="1">
    <source>
        <dbReference type="EMBL" id="ASD50544.1"/>
    </source>
</evidence>
<name>A0A218M3C2_9CAUD</name>
<dbReference type="GeneID" id="40085695"/>